<dbReference type="InterPro" id="IPR044861">
    <property type="entry name" value="IPNS-like_FE2OG_OXY"/>
</dbReference>
<keyword evidence="5" id="KW-1185">Reference proteome</keyword>
<dbReference type="InterPro" id="IPR005123">
    <property type="entry name" value="Oxoglu/Fe-dep_dioxygenase_dom"/>
</dbReference>
<dbReference type="SUPFAM" id="SSF51197">
    <property type="entry name" value="Clavaminate synthase-like"/>
    <property type="match status" value="1"/>
</dbReference>
<dbReference type="EMBL" id="JAPQKO010000005">
    <property type="protein sequence ID" value="KAJ5161346.1"/>
    <property type="molecule type" value="Genomic_DNA"/>
</dbReference>
<dbReference type="GO" id="GO:0044283">
    <property type="term" value="P:small molecule biosynthetic process"/>
    <property type="evidence" value="ECO:0007669"/>
    <property type="project" value="UniProtKB-ARBA"/>
</dbReference>
<comment type="caution">
    <text evidence="4">The sequence shown here is derived from an EMBL/GenBank/DDBJ whole genome shotgun (WGS) entry which is preliminary data.</text>
</comment>
<evidence type="ECO:0000256" key="2">
    <source>
        <dbReference type="RuleBase" id="RU003682"/>
    </source>
</evidence>
<dbReference type="Gene3D" id="2.60.120.330">
    <property type="entry name" value="B-lactam Antibiotic, Isopenicillin N Synthase, Chain"/>
    <property type="match status" value="1"/>
</dbReference>
<gene>
    <name evidence="4" type="ORF">N7492_006738</name>
</gene>
<dbReference type="InterPro" id="IPR050231">
    <property type="entry name" value="Iron_ascorbate_oxido_reductase"/>
</dbReference>
<accession>A0A9W9I102</accession>
<dbReference type="GO" id="GO:0046872">
    <property type="term" value="F:metal ion binding"/>
    <property type="evidence" value="ECO:0007669"/>
    <property type="project" value="UniProtKB-KW"/>
</dbReference>
<dbReference type="InterPro" id="IPR027443">
    <property type="entry name" value="IPNS-like_sf"/>
</dbReference>
<feature type="domain" description="Fe2OG dioxygenase" evidence="3">
    <location>
        <begin position="140"/>
        <end position="254"/>
    </location>
</feature>
<proteinExistence type="inferred from homology"/>
<keyword evidence="4" id="KW-0223">Dioxygenase</keyword>
<name>A0A9W9I102_9EURO</name>
<dbReference type="PANTHER" id="PTHR47990">
    <property type="entry name" value="2-OXOGLUTARATE (2OG) AND FE(II)-DEPENDENT OXYGENASE SUPERFAMILY PROTEIN-RELATED"/>
    <property type="match status" value="1"/>
</dbReference>
<keyword evidence="2" id="KW-0560">Oxidoreductase</keyword>
<evidence type="ECO:0000313" key="5">
    <source>
        <dbReference type="Proteomes" id="UP001146351"/>
    </source>
</evidence>
<reference evidence="4" key="2">
    <citation type="journal article" date="2023" name="IMA Fungus">
        <title>Comparative genomic study of the Penicillium genus elucidates a diverse pangenome and 15 lateral gene transfer events.</title>
        <authorList>
            <person name="Petersen C."/>
            <person name="Sorensen T."/>
            <person name="Nielsen M.R."/>
            <person name="Sondergaard T.E."/>
            <person name="Sorensen J.L."/>
            <person name="Fitzpatrick D.A."/>
            <person name="Frisvad J.C."/>
            <person name="Nielsen K.L."/>
        </authorList>
    </citation>
    <scope>NUCLEOTIDE SEQUENCE</scope>
    <source>
        <strain evidence="4">IBT 21917</strain>
    </source>
</reference>
<dbReference type="PROSITE" id="PS51471">
    <property type="entry name" value="FE2OG_OXY"/>
    <property type="match status" value="1"/>
</dbReference>
<dbReference type="GO" id="GO:0051213">
    <property type="term" value="F:dioxygenase activity"/>
    <property type="evidence" value="ECO:0007669"/>
    <property type="project" value="UniProtKB-KW"/>
</dbReference>
<sequence>MQTLNPSTKPAFLAQLREALVNVGFFYLQNPPVSSAVRDGLTAKALELFQLPLEKKLEIEMVNSPHFLGYSRLGAEITALKSDHREQFDWPDENAIPGFRSILEKYLAEVSNLSELFTALIAESLDLPHTALNEAFDVAQQHKLKLIKYPPPPSHGAEIGFQGVGAHKDSGFLTFLLQATPHHGLEVQNKAGDWISLPPVANTFVVNIGRALEALTGGICTATTHRVSLRPENFVDRNGNHLGARFSFPVFQGVSPDLSSERITLVIPEHIRDLVKDNRVKSDAEATFNEMFRTSIGEGTFVARVTSHQDVGQRWYPDVLARALKGQKDFIAR</sequence>
<protein>
    <submittedName>
        <fullName evidence="4">Oxoglutarate/iron-dependent dioxygenase</fullName>
    </submittedName>
</protein>
<keyword evidence="2" id="KW-0408">Iron</keyword>
<reference evidence="4" key="1">
    <citation type="submission" date="2022-11" db="EMBL/GenBank/DDBJ databases">
        <authorList>
            <person name="Petersen C."/>
        </authorList>
    </citation>
    <scope>NUCLEOTIDE SEQUENCE</scope>
    <source>
        <strain evidence="4">IBT 21917</strain>
    </source>
</reference>
<dbReference type="Pfam" id="PF03171">
    <property type="entry name" value="2OG-FeII_Oxy"/>
    <property type="match status" value="1"/>
</dbReference>
<dbReference type="AlphaFoldDB" id="A0A9W9I102"/>
<dbReference type="Proteomes" id="UP001146351">
    <property type="component" value="Unassembled WGS sequence"/>
</dbReference>
<dbReference type="InterPro" id="IPR026992">
    <property type="entry name" value="DIOX_N"/>
</dbReference>
<keyword evidence="2" id="KW-0479">Metal-binding</keyword>
<dbReference type="Pfam" id="PF14226">
    <property type="entry name" value="DIOX_N"/>
    <property type="match status" value="1"/>
</dbReference>
<organism evidence="4 5">
    <name type="scientific">Penicillium capsulatum</name>
    <dbReference type="NCBI Taxonomy" id="69766"/>
    <lineage>
        <taxon>Eukaryota</taxon>
        <taxon>Fungi</taxon>
        <taxon>Dikarya</taxon>
        <taxon>Ascomycota</taxon>
        <taxon>Pezizomycotina</taxon>
        <taxon>Eurotiomycetes</taxon>
        <taxon>Eurotiomycetidae</taxon>
        <taxon>Eurotiales</taxon>
        <taxon>Aspergillaceae</taxon>
        <taxon>Penicillium</taxon>
    </lineage>
</organism>
<comment type="similarity">
    <text evidence="1 2">Belongs to the iron/ascorbate-dependent oxidoreductase family.</text>
</comment>
<evidence type="ECO:0000256" key="1">
    <source>
        <dbReference type="ARBA" id="ARBA00008056"/>
    </source>
</evidence>
<dbReference type="OrthoDB" id="627829at2759"/>
<evidence type="ECO:0000313" key="4">
    <source>
        <dbReference type="EMBL" id="KAJ5161346.1"/>
    </source>
</evidence>
<evidence type="ECO:0000259" key="3">
    <source>
        <dbReference type="PROSITE" id="PS51471"/>
    </source>
</evidence>